<keyword evidence="7" id="KW-1185">Reference proteome</keyword>
<dbReference type="EMBL" id="CM035407">
    <property type="protein sequence ID" value="KAH7445139.1"/>
    <property type="molecule type" value="Genomic_DNA"/>
</dbReference>
<evidence type="ECO:0000313" key="6">
    <source>
        <dbReference type="EMBL" id="KAH7445138.1"/>
    </source>
</evidence>
<keyword evidence="1" id="KW-0346">Stress response</keyword>
<dbReference type="OrthoDB" id="1431247at2759"/>
<dbReference type="PANTHER" id="PTHR46733:SF4">
    <property type="entry name" value="HEAT SHOCK PROTEIN 21, CHLOROPLASTIC"/>
    <property type="match status" value="1"/>
</dbReference>
<dbReference type="CDD" id="cd06464">
    <property type="entry name" value="ACD_sHsps-like"/>
    <property type="match status" value="1"/>
</dbReference>
<feature type="domain" description="SHSP" evidence="5">
    <location>
        <begin position="112"/>
        <end position="221"/>
    </location>
</feature>
<sequence length="221" mass="24790">MASSAMTHKVASKLLKRRPTLCERSISARGFASATPKAQDDSNVVVGRKEDERSPAGQSQERAVSRNRAWPGSFFPSLLSPFGGYPSTFMRPTSLTQMMDTVDRLFSSMEVPSMGSLRDRIPWDVMEDDKCFKMRMDMPGMTKEDVKLSVEDGDLVVKAEHNIEEGEDDWSSRSYGSYYARIKLPENVDMNDIKAEMKDGVLKVTAPKAEGAKQRHEVQIE</sequence>
<dbReference type="AlphaFoldDB" id="A0A8T2VDJ5"/>
<dbReference type="PROSITE" id="PS01031">
    <property type="entry name" value="SHSP"/>
    <property type="match status" value="1"/>
</dbReference>
<dbReference type="Gene3D" id="2.60.40.790">
    <property type="match status" value="1"/>
</dbReference>
<proteinExistence type="inferred from homology"/>
<feature type="region of interest" description="Disordered" evidence="4">
    <location>
        <begin position="27"/>
        <end position="65"/>
    </location>
</feature>
<evidence type="ECO:0000256" key="3">
    <source>
        <dbReference type="RuleBase" id="RU003616"/>
    </source>
</evidence>
<evidence type="ECO:0000256" key="2">
    <source>
        <dbReference type="PROSITE-ProRule" id="PRU00285"/>
    </source>
</evidence>
<name>A0A8T2VDJ5_CERRI</name>
<dbReference type="InterPro" id="IPR002068">
    <property type="entry name" value="A-crystallin/Hsp20_dom"/>
</dbReference>
<dbReference type="InterPro" id="IPR044587">
    <property type="entry name" value="HSP21-like"/>
</dbReference>
<evidence type="ECO:0000256" key="4">
    <source>
        <dbReference type="SAM" id="MobiDB-lite"/>
    </source>
</evidence>
<accession>A0A8T2VDJ5</accession>
<evidence type="ECO:0000259" key="5">
    <source>
        <dbReference type="PROSITE" id="PS01031"/>
    </source>
</evidence>
<dbReference type="GO" id="GO:0009408">
    <property type="term" value="P:response to heat"/>
    <property type="evidence" value="ECO:0007669"/>
    <property type="project" value="InterPro"/>
</dbReference>
<evidence type="ECO:0000313" key="7">
    <source>
        <dbReference type="Proteomes" id="UP000825935"/>
    </source>
</evidence>
<comment type="similarity">
    <text evidence="2 3">Belongs to the small heat shock protein (HSP20) family.</text>
</comment>
<evidence type="ECO:0000256" key="1">
    <source>
        <dbReference type="ARBA" id="ARBA00023016"/>
    </source>
</evidence>
<organism evidence="6 7">
    <name type="scientific">Ceratopteris richardii</name>
    <name type="common">Triangle waterfern</name>
    <dbReference type="NCBI Taxonomy" id="49495"/>
    <lineage>
        <taxon>Eukaryota</taxon>
        <taxon>Viridiplantae</taxon>
        <taxon>Streptophyta</taxon>
        <taxon>Embryophyta</taxon>
        <taxon>Tracheophyta</taxon>
        <taxon>Polypodiopsida</taxon>
        <taxon>Polypodiidae</taxon>
        <taxon>Polypodiales</taxon>
        <taxon>Pteridineae</taxon>
        <taxon>Pteridaceae</taxon>
        <taxon>Parkerioideae</taxon>
        <taxon>Ceratopteris</taxon>
    </lineage>
</organism>
<dbReference type="InterPro" id="IPR008978">
    <property type="entry name" value="HSP20-like_chaperone"/>
</dbReference>
<dbReference type="EMBL" id="CM035407">
    <property type="protein sequence ID" value="KAH7445138.1"/>
    <property type="molecule type" value="Genomic_DNA"/>
</dbReference>
<dbReference type="PANTHER" id="PTHR46733">
    <property type="entry name" value="26.5 KDA HEAT SHOCK PROTEIN, MITOCHONDRIAL"/>
    <property type="match status" value="1"/>
</dbReference>
<dbReference type="Pfam" id="PF00011">
    <property type="entry name" value="HSP20"/>
    <property type="match status" value="1"/>
</dbReference>
<dbReference type="Proteomes" id="UP000825935">
    <property type="component" value="Chromosome 2"/>
</dbReference>
<gene>
    <name evidence="6" type="ORF">KP509_02G109000</name>
</gene>
<reference evidence="6" key="1">
    <citation type="submission" date="2021-08" db="EMBL/GenBank/DDBJ databases">
        <title>WGS assembly of Ceratopteris richardii.</title>
        <authorList>
            <person name="Marchant D.B."/>
            <person name="Chen G."/>
            <person name="Jenkins J."/>
            <person name="Shu S."/>
            <person name="Leebens-Mack J."/>
            <person name="Grimwood J."/>
            <person name="Schmutz J."/>
            <person name="Soltis P."/>
            <person name="Soltis D."/>
            <person name="Chen Z.-H."/>
        </authorList>
    </citation>
    <scope>NUCLEOTIDE SEQUENCE</scope>
    <source>
        <strain evidence="6">Whitten #5841</strain>
        <tissue evidence="6">Leaf</tissue>
    </source>
</reference>
<comment type="caution">
    <text evidence="6">The sequence shown here is derived from an EMBL/GenBank/DDBJ whole genome shotgun (WGS) entry which is preliminary data.</text>
</comment>
<dbReference type="OMA" id="GWWISKE"/>
<dbReference type="SUPFAM" id="SSF49764">
    <property type="entry name" value="HSP20-like chaperones"/>
    <property type="match status" value="1"/>
</dbReference>
<protein>
    <recommendedName>
        <fullName evidence="5">SHSP domain-containing protein</fullName>
    </recommendedName>
</protein>